<dbReference type="InterPro" id="IPR027924">
    <property type="entry name" value="XkdF"/>
</dbReference>
<organism evidence="2">
    <name type="scientific">uncultured Pleomorphomonas sp</name>
    <dbReference type="NCBI Taxonomy" id="442121"/>
    <lineage>
        <taxon>Bacteria</taxon>
        <taxon>Pseudomonadati</taxon>
        <taxon>Pseudomonadota</taxon>
        <taxon>Alphaproteobacteria</taxon>
        <taxon>Hyphomicrobiales</taxon>
        <taxon>Pleomorphomonadaceae</taxon>
        <taxon>Pleomorphomonas</taxon>
        <taxon>environmental samples</taxon>
    </lineage>
</organism>
<dbReference type="EMBL" id="FMJD01000002">
    <property type="protein sequence ID" value="SCM71517.1"/>
    <property type="molecule type" value="Genomic_DNA"/>
</dbReference>
<dbReference type="AlphaFoldDB" id="A0A212L207"/>
<reference evidence="2" key="1">
    <citation type="submission" date="2016-08" db="EMBL/GenBank/DDBJ databases">
        <authorList>
            <person name="Seilhamer J.J."/>
        </authorList>
    </citation>
    <scope>NUCLEOTIDE SEQUENCE</scope>
    <source>
        <strain evidence="2">86</strain>
    </source>
</reference>
<accession>A0A212L207</accession>
<evidence type="ECO:0000259" key="1">
    <source>
        <dbReference type="Pfam" id="PF14550"/>
    </source>
</evidence>
<gene>
    <name evidence="2" type="ORF">KL86PLE_100247</name>
</gene>
<name>A0A212L207_9HYPH</name>
<evidence type="ECO:0000313" key="2">
    <source>
        <dbReference type="EMBL" id="SCM71517.1"/>
    </source>
</evidence>
<dbReference type="RefSeq" id="WP_288199050.1">
    <property type="nucleotide sequence ID" value="NZ_LT608334.1"/>
</dbReference>
<feature type="domain" description="Phage-like element PBSX protein XkdF" evidence="1">
    <location>
        <begin position="34"/>
        <end position="127"/>
    </location>
</feature>
<proteinExistence type="predicted"/>
<sequence>MPQIGISFEFAKADATGGYVRGWASVVSVAGQPVEDWQGDVIGMDALRKAAHQFITDARVAKAMHRGEQVGEVVESIIIDDDLANALGIADQRRGWFIGMKVNSDAVRKRVRSGELRAFSIGGRGKRVPLGA</sequence>
<protein>
    <recommendedName>
        <fullName evidence="1">Phage-like element PBSX protein XkdF domain-containing protein</fullName>
    </recommendedName>
</protein>
<dbReference type="Pfam" id="PF14550">
    <property type="entry name" value="Peptidase_S78_2"/>
    <property type="match status" value="1"/>
</dbReference>